<protein>
    <recommendedName>
        <fullName evidence="1">Methyltransferase FkbM domain-containing protein</fullName>
    </recommendedName>
</protein>
<evidence type="ECO:0000313" key="2">
    <source>
        <dbReference type="EMBL" id="GGB08576.1"/>
    </source>
</evidence>
<dbReference type="SUPFAM" id="SSF53335">
    <property type="entry name" value="S-adenosyl-L-methionine-dependent methyltransferases"/>
    <property type="match status" value="1"/>
</dbReference>
<keyword evidence="3" id="KW-1185">Reference proteome</keyword>
<dbReference type="AlphaFoldDB" id="A0A8J2UF03"/>
<reference evidence="2" key="1">
    <citation type="journal article" date="2014" name="Int. J. Syst. Evol. Microbiol.">
        <title>Complete genome sequence of Corynebacterium casei LMG S-19264T (=DSM 44701T), isolated from a smear-ripened cheese.</title>
        <authorList>
            <consortium name="US DOE Joint Genome Institute (JGI-PGF)"/>
            <person name="Walter F."/>
            <person name="Albersmeier A."/>
            <person name="Kalinowski J."/>
            <person name="Ruckert C."/>
        </authorList>
    </citation>
    <scope>NUCLEOTIDE SEQUENCE</scope>
    <source>
        <strain evidence="2">CGMCC 1.15448</strain>
    </source>
</reference>
<dbReference type="NCBIfam" id="TIGR01444">
    <property type="entry name" value="fkbM_fam"/>
    <property type="match status" value="1"/>
</dbReference>
<evidence type="ECO:0000259" key="1">
    <source>
        <dbReference type="Pfam" id="PF05050"/>
    </source>
</evidence>
<dbReference type="InterPro" id="IPR006342">
    <property type="entry name" value="FkbM_mtfrase"/>
</dbReference>
<dbReference type="Pfam" id="PF05050">
    <property type="entry name" value="Methyltransf_21"/>
    <property type="match status" value="1"/>
</dbReference>
<feature type="domain" description="Methyltransferase FkbM" evidence="1">
    <location>
        <begin position="49"/>
        <end position="214"/>
    </location>
</feature>
<gene>
    <name evidence="2" type="ORF">GCM10011511_35080</name>
</gene>
<reference evidence="2" key="2">
    <citation type="submission" date="2020-09" db="EMBL/GenBank/DDBJ databases">
        <authorList>
            <person name="Sun Q."/>
            <person name="Zhou Y."/>
        </authorList>
    </citation>
    <scope>NUCLEOTIDE SEQUENCE</scope>
    <source>
        <strain evidence="2">CGMCC 1.15448</strain>
    </source>
</reference>
<dbReference type="PANTHER" id="PTHR34203">
    <property type="entry name" value="METHYLTRANSFERASE, FKBM FAMILY PROTEIN"/>
    <property type="match status" value="1"/>
</dbReference>
<accession>A0A8J2UF03</accession>
<dbReference type="Proteomes" id="UP000607559">
    <property type="component" value="Unassembled WGS sequence"/>
</dbReference>
<evidence type="ECO:0000313" key="3">
    <source>
        <dbReference type="Proteomes" id="UP000607559"/>
    </source>
</evidence>
<proteinExistence type="predicted"/>
<sequence>MKVIDNNVRGVPMRFAGYTRSLELCSRMNYETENLDFIDEMTPGEVMFDLGACEGRFSIYASKKGIKCYSFEPETNNFEALLQNLALNDIKDELKPFKLAIGKENGSAKLKIGQPWAGGHQKVVEQQETREDLRFDFKEEQVIDVVSLDRFLEDHQIACPDYLKVDIDGSEMAFLQGAQATLKNTGLKSIIFELEINDKNFQYIMDNLAENGFREKARFQVPNEPFLFNIIFTRDR</sequence>
<comment type="caution">
    <text evidence="2">The sequence shown here is derived from an EMBL/GenBank/DDBJ whole genome shotgun (WGS) entry which is preliminary data.</text>
</comment>
<dbReference type="RefSeq" id="WP_188934064.1">
    <property type="nucleotide sequence ID" value="NZ_BMJC01000004.1"/>
</dbReference>
<dbReference type="InterPro" id="IPR052514">
    <property type="entry name" value="SAM-dependent_MTase"/>
</dbReference>
<name>A0A8J2UF03_9BACT</name>
<dbReference type="InterPro" id="IPR029063">
    <property type="entry name" value="SAM-dependent_MTases_sf"/>
</dbReference>
<dbReference type="Gene3D" id="3.40.50.150">
    <property type="entry name" value="Vaccinia Virus protein VP39"/>
    <property type="match status" value="1"/>
</dbReference>
<dbReference type="EMBL" id="BMJC01000004">
    <property type="protein sequence ID" value="GGB08576.1"/>
    <property type="molecule type" value="Genomic_DNA"/>
</dbReference>
<organism evidence="2 3">
    <name type="scientific">Puia dinghuensis</name>
    <dbReference type="NCBI Taxonomy" id="1792502"/>
    <lineage>
        <taxon>Bacteria</taxon>
        <taxon>Pseudomonadati</taxon>
        <taxon>Bacteroidota</taxon>
        <taxon>Chitinophagia</taxon>
        <taxon>Chitinophagales</taxon>
        <taxon>Chitinophagaceae</taxon>
        <taxon>Puia</taxon>
    </lineage>
</organism>
<dbReference type="PANTHER" id="PTHR34203:SF15">
    <property type="entry name" value="SLL1173 PROTEIN"/>
    <property type="match status" value="1"/>
</dbReference>